<reference evidence="3" key="1">
    <citation type="submission" date="2021-01" db="EMBL/GenBank/DDBJ databases">
        <title>Adiantum capillus-veneris genome.</title>
        <authorList>
            <person name="Fang Y."/>
            <person name="Liao Q."/>
        </authorList>
    </citation>
    <scope>NUCLEOTIDE SEQUENCE</scope>
    <source>
        <strain evidence="3">H3</strain>
        <tissue evidence="3">Leaf</tissue>
    </source>
</reference>
<evidence type="ECO:0000256" key="1">
    <source>
        <dbReference type="ARBA" id="ARBA00022737"/>
    </source>
</evidence>
<feature type="repeat" description="PPR" evidence="2">
    <location>
        <begin position="501"/>
        <end position="535"/>
    </location>
</feature>
<dbReference type="Proteomes" id="UP000886520">
    <property type="component" value="Chromosome 4"/>
</dbReference>
<organism evidence="3 4">
    <name type="scientific">Adiantum capillus-veneris</name>
    <name type="common">Maidenhair fern</name>
    <dbReference type="NCBI Taxonomy" id="13818"/>
    <lineage>
        <taxon>Eukaryota</taxon>
        <taxon>Viridiplantae</taxon>
        <taxon>Streptophyta</taxon>
        <taxon>Embryophyta</taxon>
        <taxon>Tracheophyta</taxon>
        <taxon>Polypodiopsida</taxon>
        <taxon>Polypodiidae</taxon>
        <taxon>Polypodiales</taxon>
        <taxon>Pteridineae</taxon>
        <taxon>Pteridaceae</taxon>
        <taxon>Vittarioideae</taxon>
        <taxon>Adiantum</taxon>
    </lineage>
</organism>
<evidence type="ECO:0000313" key="3">
    <source>
        <dbReference type="EMBL" id="KAI5081461.1"/>
    </source>
</evidence>
<evidence type="ECO:0008006" key="5">
    <source>
        <dbReference type="Google" id="ProtNLM"/>
    </source>
</evidence>
<sequence length="831" mass="92076">MKRSGREFVSLHENLTALEGGLLPPPSVESFARRLIKRRGERAYALRTCAYVYKSGLEAHASIANCLVSMLVVVGSLHDAQQVFDSLPYHNGESLNSLIIGYVKCGRHHQALNIYRSLPKDDLTLPLSSHAFVSLLKACTKLKDWERGSEVHAHIACTGRLKSDLHVGSALLDMYAKCGAIDKAQQVFDELPDRNVVTWTALLAGYAESGQSDGALKCFKLMQSEGLSPNAVTYVCVLKACGSKRDTTKGQDVHEEIERQGLLESNLFVGSALVNMYSKCGLLTKAQEVFDKLPARDVVSWTALISGYTENGYGEEALECFEQMQLRGFAPNAHTFACSLKACGSIGAVNKAMVIQAEVEKQGLLKKDFLLGSILVDIYSKNGLLEKAKQVFDNLPIRNKVTWTTLIMGYTEHERGKEALECFDQMQLEGIFPDAVTLIYSLKACGLTQAREKVQEIHLLIKRQGLLKKDLSVCNALIETYVKCGCLAMAQQVFKELPGRNVFSWNPLIMGFFEHGYHEEALQCFRLMKLDGIVPDTLTYVCTLKACSNMEDIDMCERIIAEAEERGVLERDLFVGSTLVDLYAKCGSLLKAQEVFDKVQVRDVVLWNALIAGYAEEGQGEEALSCFDQMQLEGVSPNAVTLLSSVKACCRIGAAKKGQELHMEIERRDLLQSEHVGNTLIDMYAKNGLIAKAQQVFNKIQHKDVISWTTLMAGYIHCADGEGVFQIFDTMLGEGIKPNTVTFVVVLNACSRKGMYNKSETYFEAMNKQHGVVPDLEHHNCLIDLLGRVGQVDKAVDLIREKKIIPNIVMLRSVLSACKYWGNAAVQKSGL</sequence>
<dbReference type="FunFam" id="1.25.40.10:FF:000242">
    <property type="entry name" value="Pentatricopeptide repeat-containing protein"/>
    <property type="match status" value="1"/>
</dbReference>
<dbReference type="PANTHER" id="PTHR24015:SF739">
    <property type="entry name" value="OS03G0644200 PROTEIN"/>
    <property type="match status" value="1"/>
</dbReference>
<dbReference type="Gene3D" id="1.25.40.10">
    <property type="entry name" value="Tetratricopeptide repeat domain"/>
    <property type="match status" value="5"/>
</dbReference>
<dbReference type="EMBL" id="JABFUD020000004">
    <property type="protein sequence ID" value="KAI5081461.1"/>
    <property type="molecule type" value="Genomic_DNA"/>
</dbReference>
<gene>
    <name evidence="3" type="ORF">GOP47_0004644</name>
</gene>
<feature type="repeat" description="PPR" evidence="2">
    <location>
        <begin position="603"/>
        <end position="637"/>
    </location>
</feature>
<dbReference type="Pfam" id="PF01535">
    <property type="entry name" value="PPR"/>
    <property type="match status" value="3"/>
</dbReference>
<dbReference type="GO" id="GO:0009451">
    <property type="term" value="P:RNA modification"/>
    <property type="evidence" value="ECO:0007669"/>
    <property type="project" value="InterPro"/>
</dbReference>
<dbReference type="NCBIfam" id="TIGR00756">
    <property type="entry name" value="PPR"/>
    <property type="match status" value="7"/>
</dbReference>
<dbReference type="PANTHER" id="PTHR24015">
    <property type="entry name" value="OS07G0578800 PROTEIN-RELATED"/>
    <property type="match status" value="1"/>
</dbReference>
<dbReference type="GO" id="GO:0003723">
    <property type="term" value="F:RNA binding"/>
    <property type="evidence" value="ECO:0007669"/>
    <property type="project" value="InterPro"/>
</dbReference>
<accession>A0A9D4ZPV8</accession>
<feature type="repeat" description="PPR" evidence="2">
    <location>
        <begin position="739"/>
        <end position="774"/>
    </location>
</feature>
<dbReference type="FunFam" id="1.25.40.10:FF:000031">
    <property type="entry name" value="Pentatricopeptide repeat-containing protein mitochondrial"/>
    <property type="match status" value="2"/>
</dbReference>
<keyword evidence="1" id="KW-0677">Repeat</keyword>
<evidence type="ECO:0000313" key="4">
    <source>
        <dbReference type="Proteomes" id="UP000886520"/>
    </source>
</evidence>
<comment type="caution">
    <text evidence="3">The sequence shown here is derived from an EMBL/GenBank/DDBJ whole genome shotgun (WGS) entry which is preliminary data.</text>
</comment>
<feature type="repeat" description="PPR" evidence="2">
    <location>
        <begin position="91"/>
        <end position="125"/>
    </location>
</feature>
<name>A0A9D4ZPV8_ADICA</name>
<dbReference type="OrthoDB" id="411857at2759"/>
<feature type="repeat" description="PPR" evidence="2">
    <location>
        <begin position="195"/>
        <end position="229"/>
    </location>
</feature>
<dbReference type="FunFam" id="1.25.40.10:FF:000285">
    <property type="entry name" value="Pentatricopeptide repeat-containing protein, chloroplastic"/>
    <property type="match status" value="1"/>
</dbReference>
<dbReference type="AlphaFoldDB" id="A0A9D4ZPV8"/>
<dbReference type="FunFam" id="1.25.40.10:FF:000344">
    <property type="entry name" value="Pentatricopeptide repeat-containing protein"/>
    <property type="match status" value="1"/>
</dbReference>
<feature type="repeat" description="PPR" evidence="2">
    <location>
        <begin position="399"/>
        <end position="433"/>
    </location>
</feature>
<dbReference type="PROSITE" id="PS51375">
    <property type="entry name" value="PPR"/>
    <property type="match status" value="8"/>
</dbReference>
<keyword evidence="4" id="KW-1185">Reference proteome</keyword>
<dbReference type="InterPro" id="IPR046960">
    <property type="entry name" value="PPR_At4g14850-like_plant"/>
</dbReference>
<dbReference type="InterPro" id="IPR011990">
    <property type="entry name" value="TPR-like_helical_dom_sf"/>
</dbReference>
<evidence type="ECO:0000256" key="2">
    <source>
        <dbReference type="PROSITE-ProRule" id="PRU00708"/>
    </source>
</evidence>
<dbReference type="FunFam" id="1.25.40.10:FF:000381">
    <property type="entry name" value="Pentatricopeptide repeat-containing protein"/>
    <property type="match status" value="1"/>
</dbReference>
<proteinExistence type="predicted"/>
<dbReference type="InterPro" id="IPR002885">
    <property type="entry name" value="PPR_rpt"/>
</dbReference>
<dbReference type="Pfam" id="PF13041">
    <property type="entry name" value="PPR_2"/>
    <property type="match status" value="6"/>
</dbReference>
<protein>
    <recommendedName>
        <fullName evidence="5">Pentatricopeptide repeat-containing protein</fullName>
    </recommendedName>
</protein>
<feature type="repeat" description="PPR" evidence="2">
    <location>
        <begin position="704"/>
        <end position="738"/>
    </location>
</feature>
<feature type="repeat" description="PPR" evidence="2">
    <location>
        <begin position="297"/>
        <end position="331"/>
    </location>
</feature>